<evidence type="ECO:0000313" key="2">
    <source>
        <dbReference type="Proteomes" id="UP001430953"/>
    </source>
</evidence>
<proteinExistence type="predicted"/>
<evidence type="ECO:0000313" key="1">
    <source>
        <dbReference type="EMBL" id="KAL0121809.1"/>
    </source>
</evidence>
<reference evidence="1 2" key="1">
    <citation type="submission" date="2023-03" db="EMBL/GenBank/DDBJ databases">
        <title>High recombination rates correlate with genetic variation in Cardiocondyla obscurior ants.</title>
        <authorList>
            <person name="Errbii M."/>
        </authorList>
    </citation>
    <scope>NUCLEOTIDE SEQUENCE [LARGE SCALE GENOMIC DNA]</scope>
    <source>
        <strain evidence="1">Alpha-2009</strain>
        <tissue evidence="1">Whole body</tissue>
    </source>
</reference>
<gene>
    <name evidence="1" type="ORF">PUN28_006932</name>
</gene>
<sequence>MDAESRAKGRDEPIVTIMCGGTQCRIAKPWSASFRATRIPLIYYCRKLKNVSPIPVTSSAVGGARRRGIELISLGARSIFATEFSHTFRERDNSIKP</sequence>
<protein>
    <submittedName>
        <fullName evidence="1">Uncharacterized protein</fullName>
    </submittedName>
</protein>
<accession>A0AAW2G0U3</accession>
<dbReference type="EMBL" id="JADYXP020000006">
    <property type="protein sequence ID" value="KAL0121809.1"/>
    <property type="molecule type" value="Genomic_DNA"/>
</dbReference>
<name>A0AAW2G0U3_9HYME</name>
<organism evidence="1 2">
    <name type="scientific">Cardiocondyla obscurior</name>
    <dbReference type="NCBI Taxonomy" id="286306"/>
    <lineage>
        <taxon>Eukaryota</taxon>
        <taxon>Metazoa</taxon>
        <taxon>Ecdysozoa</taxon>
        <taxon>Arthropoda</taxon>
        <taxon>Hexapoda</taxon>
        <taxon>Insecta</taxon>
        <taxon>Pterygota</taxon>
        <taxon>Neoptera</taxon>
        <taxon>Endopterygota</taxon>
        <taxon>Hymenoptera</taxon>
        <taxon>Apocrita</taxon>
        <taxon>Aculeata</taxon>
        <taxon>Formicoidea</taxon>
        <taxon>Formicidae</taxon>
        <taxon>Myrmicinae</taxon>
        <taxon>Cardiocondyla</taxon>
    </lineage>
</organism>
<dbReference type="AlphaFoldDB" id="A0AAW2G0U3"/>
<comment type="caution">
    <text evidence="1">The sequence shown here is derived from an EMBL/GenBank/DDBJ whole genome shotgun (WGS) entry which is preliminary data.</text>
</comment>
<keyword evidence="2" id="KW-1185">Reference proteome</keyword>
<dbReference type="Proteomes" id="UP001430953">
    <property type="component" value="Unassembled WGS sequence"/>
</dbReference>